<dbReference type="RefSeq" id="WP_110345424.1">
    <property type="nucleotide sequence ID" value="NZ_QJHL01000001.1"/>
</dbReference>
<feature type="signal peptide" evidence="1">
    <location>
        <begin position="1"/>
        <end position="25"/>
    </location>
</feature>
<dbReference type="AlphaFoldDB" id="A0A2V4C4Z7"/>
<evidence type="ECO:0000313" key="3">
    <source>
        <dbReference type="Proteomes" id="UP000247681"/>
    </source>
</evidence>
<accession>A0A2V4C4Z7</accession>
<feature type="chain" id="PRO_5015913346" description="DUF1735 domain-containing protein" evidence="1">
    <location>
        <begin position="26"/>
        <end position="396"/>
    </location>
</feature>
<dbReference type="Proteomes" id="UP000247681">
    <property type="component" value="Unassembled WGS sequence"/>
</dbReference>
<evidence type="ECO:0000256" key="1">
    <source>
        <dbReference type="SAM" id="SignalP"/>
    </source>
</evidence>
<dbReference type="PROSITE" id="PS51257">
    <property type="entry name" value="PROKAR_LIPOPROTEIN"/>
    <property type="match status" value="1"/>
</dbReference>
<dbReference type="OrthoDB" id="1429018at2"/>
<name>A0A2V4C4Z7_9FLAO</name>
<organism evidence="2 3">
    <name type="scientific">Flavobacterium hydrophilum</name>
    <dbReference type="NCBI Taxonomy" id="2211445"/>
    <lineage>
        <taxon>Bacteria</taxon>
        <taxon>Pseudomonadati</taxon>
        <taxon>Bacteroidota</taxon>
        <taxon>Flavobacteriia</taxon>
        <taxon>Flavobacteriales</taxon>
        <taxon>Flavobacteriaceae</taxon>
        <taxon>Flavobacterium</taxon>
    </lineage>
</organism>
<evidence type="ECO:0000313" key="2">
    <source>
        <dbReference type="EMBL" id="PXY46416.1"/>
    </source>
</evidence>
<keyword evidence="3" id="KW-1185">Reference proteome</keyword>
<keyword evidence="1" id="KW-0732">Signal</keyword>
<comment type="caution">
    <text evidence="2">The sequence shown here is derived from an EMBL/GenBank/DDBJ whole genome shotgun (WGS) entry which is preliminary data.</text>
</comment>
<gene>
    <name evidence="2" type="ORF">DMB68_04345</name>
</gene>
<evidence type="ECO:0008006" key="4">
    <source>
        <dbReference type="Google" id="ProtNLM"/>
    </source>
</evidence>
<reference evidence="2 3" key="1">
    <citation type="submission" date="2018-05" db="EMBL/GenBank/DDBJ databases">
        <title>Flavobacterium sp. strain IMCC34758, incomplete genome.</title>
        <authorList>
            <person name="Joung Y."/>
        </authorList>
    </citation>
    <scope>NUCLEOTIDE SEQUENCE [LARGE SCALE GENOMIC DNA]</scope>
    <source>
        <strain evidence="2 3">IMCC34758</strain>
    </source>
</reference>
<dbReference type="EMBL" id="QJHL01000001">
    <property type="protein sequence ID" value="PXY46416.1"/>
    <property type="molecule type" value="Genomic_DNA"/>
</dbReference>
<protein>
    <recommendedName>
        <fullName evidence="4">DUF1735 domain-containing protein</fullName>
    </recommendedName>
</protein>
<proteinExistence type="predicted"/>
<sequence>MKIQTAKFFLALQFISLFLITSCQGDDSKEMTPNPELEKAQLKSFPLSEVSNLNIKIVHPEIVDGEEKKYGEIEITIPAAHQGLMLSLKQFDLDQNKYSISPSVGELQDFSKGPITYTISSNFYENKSVHYKVKVAIEAAPVNLNSKITGFSFEKSKNPSLESTINAVKIVEYENYSENAIYILVPVGTDFSKLTPTIAFDAAKLYYSLGTEFKPYTSNTIVVDFKYPKHFYLQAENSNGTKSKVYNVIVDVKDPIKFEQLPVITPNVKAGDGLTTQYFAAAVKWINQGNHPIRGLSVQSYKNKTYPFDNYTGDANIITAILSNPVGGTDGVLPGEKGEVNITVKKVSITGKYATTAVFAPTFNFSNYTIHNWPVAERVEGIFNTAELTVESTIFE</sequence>